<dbReference type="GO" id="GO:0005615">
    <property type="term" value="C:extracellular space"/>
    <property type="evidence" value="ECO:0007669"/>
    <property type="project" value="TreeGrafter"/>
</dbReference>
<feature type="chain" id="PRO_5005540340" evidence="6">
    <location>
        <begin position="26"/>
        <end position="476"/>
    </location>
</feature>
<dbReference type="GO" id="GO:0000298">
    <property type="term" value="F:endopolyphosphatase activity"/>
    <property type="evidence" value="ECO:0007669"/>
    <property type="project" value="TreeGrafter"/>
</dbReference>
<dbReference type="GO" id="GO:0004309">
    <property type="term" value="F:exopolyphosphatase activity"/>
    <property type="evidence" value="ECO:0007669"/>
    <property type="project" value="TreeGrafter"/>
</dbReference>
<dbReference type="GO" id="GO:0008081">
    <property type="term" value="F:phosphoric diester hydrolase activity"/>
    <property type="evidence" value="ECO:0007669"/>
    <property type="project" value="TreeGrafter"/>
</dbReference>
<keyword evidence="5" id="KW-0325">Glycoprotein</keyword>
<keyword evidence="3" id="KW-0964">Secreted</keyword>
<dbReference type="InterPro" id="IPR004843">
    <property type="entry name" value="Calcineurin-like_PHP"/>
</dbReference>
<dbReference type="InterPro" id="IPR029052">
    <property type="entry name" value="Metallo-depent_PP-like"/>
</dbReference>
<dbReference type="PANTHER" id="PTHR10340:SF55">
    <property type="entry name" value="ENDOPOLYPHOSPHATASE"/>
    <property type="match status" value="1"/>
</dbReference>
<comment type="subcellular location">
    <subcellularLocation>
        <location evidence="1">Secreted</location>
    </subcellularLocation>
</comment>
<evidence type="ECO:0000259" key="8">
    <source>
        <dbReference type="Pfam" id="PF19272"/>
    </source>
</evidence>
<dbReference type="RefSeq" id="XP_016612336.1">
    <property type="nucleotide sequence ID" value="XM_016748366.1"/>
</dbReference>
<dbReference type="Gene3D" id="3.60.21.10">
    <property type="match status" value="1"/>
</dbReference>
<keyword evidence="10" id="KW-1185">Reference proteome</keyword>
<dbReference type="VEuPathDB" id="FungiDB:SPPG_00030"/>
<sequence length="476" mass="52987">MPNKKSHSKIACMVAALALAGPTAALPAADFGSLQKTIKCLGASAYNGPYLAPIQWPKWTTGLNGKFMHISDIHIDELYKEGTDPAGTMCHRPSATNAALNVAGKYGTLSSICDTPQVMLDATFDWIKQNTADVDFILYTGDSARHDRDKTVPRQHSEVLNEHKIVVDKVISAFDTSKTKFIPTFGNNDELDYNKMAPVTDPIIANLTQIWAPYKLGLDENQDWLNGGYFAYEVKPGLVVLNLNSMLLFASNVLTKDCVVDGSAGAGMLTWLRNQLSQLRSAGKKAYVMQHIPPLDHSGKKLYYPTCHTDYTNILGSFSDVILGSFYGHTNKDYISYVYTNNTSSPQDGPFFISTVTDTVPSIDFDNTCILHVSSQGPSIIGENNPAIRVYSYDTSRFAFGGLVKWTQYWSDLVRDNTEDKVTYELEYTTQQAYGLWNLSPLSWTLVLQDWAKNSTSYRDYLKYRFVQNPNPVLKG</sequence>
<reference evidence="9 10" key="1">
    <citation type="submission" date="2009-08" db="EMBL/GenBank/DDBJ databases">
        <title>The Genome Sequence of Spizellomyces punctatus strain DAOM BR117.</title>
        <authorList>
            <consortium name="The Broad Institute Genome Sequencing Platform"/>
            <person name="Russ C."/>
            <person name="Cuomo C."/>
            <person name="Shea T."/>
            <person name="Young S.K."/>
            <person name="Zeng Q."/>
            <person name="Koehrsen M."/>
            <person name="Haas B."/>
            <person name="Borodovsky M."/>
            <person name="Guigo R."/>
            <person name="Alvarado L."/>
            <person name="Berlin A."/>
            <person name="Bochicchio J."/>
            <person name="Borenstein D."/>
            <person name="Chapman S."/>
            <person name="Chen Z."/>
            <person name="Engels R."/>
            <person name="Freedman E."/>
            <person name="Gellesch M."/>
            <person name="Goldberg J."/>
            <person name="Griggs A."/>
            <person name="Gujja S."/>
            <person name="Heiman D."/>
            <person name="Hepburn T."/>
            <person name="Howarth C."/>
            <person name="Jen D."/>
            <person name="Larson L."/>
            <person name="Lewis B."/>
            <person name="Mehta T."/>
            <person name="Park D."/>
            <person name="Pearson M."/>
            <person name="Roberts A."/>
            <person name="Saif S."/>
            <person name="Shenoy N."/>
            <person name="Sisk P."/>
            <person name="Stolte C."/>
            <person name="Sykes S."/>
            <person name="Thomson T."/>
            <person name="Walk T."/>
            <person name="White J."/>
            <person name="Yandava C."/>
            <person name="Burger G."/>
            <person name="Gray M.W."/>
            <person name="Holland P.W.H."/>
            <person name="King N."/>
            <person name="Lang F.B.F."/>
            <person name="Roger A.J."/>
            <person name="Ruiz-Trillo I."/>
            <person name="Lander E."/>
            <person name="Nusbaum C."/>
        </authorList>
    </citation>
    <scope>NUCLEOTIDE SEQUENCE [LARGE SCALE GENOMIC DNA]</scope>
    <source>
        <strain evidence="9 10">DAOM BR117</strain>
    </source>
</reference>
<evidence type="ECO:0000256" key="4">
    <source>
        <dbReference type="ARBA" id="ARBA00022801"/>
    </source>
</evidence>
<evidence type="ECO:0000256" key="6">
    <source>
        <dbReference type="SAM" id="SignalP"/>
    </source>
</evidence>
<organism evidence="9 10">
    <name type="scientific">Spizellomyces punctatus (strain DAOM BR117)</name>
    <dbReference type="NCBI Taxonomy" id="645134"/>
    <lineage>
        <taxon>Eukaryota</taxon>
        <taxon>Fungi</taxon>
        <taxon>Fungi incertae sedis</taxon>
        <taxon>Chytridiomycota</taxon>
        <taxon>Chytridiomycota incertae sedis</taxon>
        <taxon>Chytridiomycetes</taxon>
        <taxon>Spizellomycetales</taxon>
        <taxon>Spizellomycetaceae</taxon>
        <taxon>Spizellomyces</taxon>
    </lineage>
</organism>
<dbReference type="STRING" id="645134.A0A0L0HT71"/>
<dbReference type="OrthoDB" id="348678at2759"/>
<dbReference type="InterPro" id="IPR045473">
    <property type="entry name" value="ASM_C"/>
</dbReference>
<evidence type="ECO:0000256" key="1">
    <source>
        <dbReference type="ARBA" id="ARBA00004613"/>
    </source>
</evidence>
<feature type="domain" description="Sphingomyelin phosphodiesterase C-terminal" evidence="8">
    <location>
        <begin position="383"/>
        <end position="468"/>
    </location>
</feature>
<comment type="similarity">
    <text evidence="2">Belongs to the acid sphingomyelinase family.</text>
</comment>
<gene>
    <name evidence="9" type="ORF">SPPG_00030</name>
</gene>
<dbReference type="eggNOG" id="KOG3770">
    <property type="taxonomic scope" value="Eukaryota"/>
</dbReference>
<dbReference type="Pfam" id="PF19272">
    <property type="entry name" value="ASMase_C"/>
    <property type="match status" value="1"/>
</dbReference>
<feature type="domain" description="Calcineurin-like phosphoesterase" evidence="7">
    <location>
        <begin position="66"/>
        <end position="303"/>
    </location>
</feature>
<proteinExistence type="inferred from homology"/>
<dbReference type="Proteomes" id="UP000053201">
    <property type="component" value="Unassembled WGS sequence"/>
</dbReference>
<evidence type="ECO:0000259" key="7">
    <source>
        <dbReference type="Pfam" id="PF00149"/>
    </source>
</evidence>
<evidence type="ECO:0000256" key="5">
    <source>
        <dbReference type="ARBA" id="ARBA00023180"/>
    </source>
</evidence>
<evidence type="ECO:0000256" key="2">
    <source>
        <dbReference type="ARBA" id="ARBA00008234"/>
    </source>
</evidence>
<dbReference type="GO" id="GO:0006798">
    <property type="term" value="P:polyphosphate catabolic process"/>
    <property type="evidence" value="ECO:0007669"/>
    <property type="project" value="TreeGrafter"/>
</dbReference>
<evidence type="ECO:0000256" key="3">
    <source>
        <dbReference type="ARBA" id="ARBA00022525"/>
    </source>
</evidence>
<dbReference type="GO" id="GO:0000324">
    <property type="term" value="C:fungal-type vacuole"/>
    <property type="evidence" value="ECO:0007669"/>
    <property type="project" value="TreeGrafter"/>
</dbReference>
<dbReference type="PANTHER" id="PTHR10340">
    <property type="entry name" value="SPHINGOMYELIN PHOSPHODIESTERASE"/>
    <property type="match status" value="1"/>
</dbReference>
<protein>
    <submittedName>
        <fullName evidence="9">Uncharacterized protein</fullName>
    </submittedName>
</protein>
<keyword evidence="6" id="KW-0732">Signal</keyword>
<dbReference type="SUPFAM" id="SSF56300">
    <property type="entry name" value="Metallo-dependent phosphatases"/>
    <property type="match status" value="1"/>
</dbReference>
<keyword evidence="4" id="KW-0378">Hydrolase</keyword>
<dbReference type="OMA" id="GNFWHIT"/>
<accession>A0A0L0HT71</accession>
<evidence type="ECO:0000313" key="10">
    <source>
        <dbReference type="Proteomes" id="UP000053201"/>
    </source>
</evidence>
<dbReference type="AlphaFoldDB" id="A0A0L0HT71"/>
<feature type="signal peptide" evidence="6">
    <location>
        <begin position="1"/>
        <end position="25"/>
    </location>
</feature>
<dbReference type="InParanoid" id="A0A0L0HT71"/>
<dbReference type="Pfam" id="PF00149">
    <property type="entry name" value="Metallophos"/>
    <property type="match status" value="1"/>
</dbReference>
<dbReference type="GeneID" id="27683784"/>
<name>A0A0L0HT71_SPIPD</name>
<dbReference type="EMBL" id="KQ257450">
    <property type="protein sequence ID" value="KND04297.1"/>
    <property type="molecule type" value="Genomic_DNA"/>
</dbReference>
<evidence type="ECO:0000313" key="9">
    <source>
        <dbReference type="EMBL" id="KND04297.1"/>
    </source>
</evidence>